<feature type="non-terminal residue" evidence="14">
    <location>
        <position position="1"/>
    </location>
</feature>
<evidence type="ECO:0000259" key="11">
    <source>
        <dbReference type="PROSITE" id="PS50042"/>
    </source>
</evidence>
<dbReference type="InterPro" id="IPR039421">
    <property type="entry name" value="Type_1_exporter"/>
</dbReference>
<feature type="compositionally biased region" description="Acidic residues" evidence="9">
    <location>
        <begin position="1529"/>
        <end position="1550"/>
    </location>
</feature>
<evidence type="ECO:0000256" key="10">
    <source>
        <dbReference type="SAM" id="Phobius"/>
    </source>
</evidence>
<dbReference type="GO" id="GO:0016020">
    <property type="term" value="C:membrane"/>
    <property type="evidence" value="ECO:0007669"/>
    <property type="project" value="UniProtKB-SubCell"/>
</dbReference>
<dbReference type="InterPro" id="IPR003439">
    <property type="entry name" value="ABC_transporter-like_ATP-bd"/>
</dbReference>
<keyword evidence="3" id="KW-0547">Nucleotide-binding</keyword>
<dbReference type="InterPro" id="IPR000595">
    <property type="entry name" value="cNMP-bd_dom"/>
</dbReference>
<dbReference type="Pfam" id="PF00664">
    <property type="entry name" value="ABC_membrane"/>
    <property type="match status" value="1"/>
</dbReference>
<dbReference type="InterPro" id="IPR027417">
    <property type="entry name" value="P-loop_NTPase"/>
</dbReference>
<feature type="domain" description="ABC transporter" evidence="12">
    <location>
        <begin position="379"/>
        <end position="621"/>
    </location>
</feature>
<organism evidence="14 15">
    <name type="scientific">Cymbomonas tetramitiformis</name>
    <dbReference type="NCBI Taxonomy" id="36881"/>
    <lineage>
        <taxon>Eukaryota</taxon>
        <taxon>Viridiplantae</taxon>
        <taxon>Chlorophyta</taxon>
        <taxon>Pyramimonadophyceae</taxon>
        <taxon>Pyramimonadales</taxon>
        <taxon>Pyramimonadaceae</taxon>
        <taxon>Cymbomonas</taxon>
    </lineage>
</organism>
<keyword evidence="5 10" id="KW-1133">Transmembrane helix</keyword>
<evidence type="ECO:0000256" key="1">
    <source>
        <dbReference type="ARBA" id="ARBA00004141"/>
    </source>
</evidence>
<dbReference type="PANTHER" id="PTHR24221:SF654">
    <property type="entry name" value="ATP-BINDING CASSETTE SUB-FAMILY B MEMBER 6"/>
    <property type="match status" value="1"/>
</dbReference>
<dbReference type="SMART" id="SM00382">
    <property type="entry name" value="AAA"/>
    <property type="match status" value="1"/>
</dbReference>
<gene>
    <name evidence="14" type="ORF">CYMTET_42812</name>
</gene>
<evidence type="ECO:0000256" key="9">
    <source>
        <dbReference type="SAM" id="MobiDB-lite"/>
    </source>
</evidence>
<keyword evidence="4" id="KW-0067">ATP-binding</keyword>
<evidence type="ECO:0000256" key="4">
    <source>
        <dbReference type="ARBA" id="ARBA00022840"/>
    </source>
</evidence>
<dbReference type="EMBL" id="LGRX02028735">
    <property type="protein sequence ID" value="KAK3247696.1"/>
    <property type="molecule type" value="Genomic_DNA"/>
</dbReference>
<evidence type="ECO:0000313" key="15">
    <source>
        <dbReference type="Proteomes" id="UP001190700"/>
    </source>
</evidence>
<keyword evidence="2 10" id="KW-0812">Transmembrane</keyword>
<comment type="similarity">
    <text evidence="7">Belongs to the ABC transporter superfamily. ABCB family. Heavy Metal importer (TC 3.A.1.210) subfamily.</text>
</comment>
<dbReference type="GO" id="GO:0016887">
    <property type="term" value="F:ATP hydrolysis activity"/>
    <property type="evidence" value="ECO:0007669"/>
    <property type="project" value="InterPro"/>
</dbReference>
<dbReference type="InterPro" id="IPR018490">
    <property type="entry name" value="cNMP-bd_dom_sf"/>
</dbReference>
<evidence type="ECO:0000256" key="5">
    <source>
        <dbReference type="ARBA" id="ARBA00022989"/>
    </source>
</evidence>
<feature type="domain" description="Cyclic nucleotide-binding" evidence="11">
    <location>
        <begin position="786"/>
        <end position="893"/>
    </location>
</feature>
<evidence type="ECO:0000259" key="12">
    <source>
        <dbReference type="PROSITE" id="PS50893"/>
    </source>
</evidence>
<feature type="domain" description="Cyclic nucleotide-binding" evidence="11">
    <location>
        <begin position="645"/>
        <end position="767"/>
    </location>
</feature>
<keyword evidence="15" id="KW-1185">Reference proteome</keyword>
<dbReference type="PANTHER" id="PTHR24221">
    <property type="entry name" value="ATP-BINDING CASSETTE SUB-FAMILY B"/>
    <property type="match status" value="1"/>
</dbReference>
<dbReference type="SUPFAM" id="SSF52540">
    <property type="entry name" value="P-loop containing nucleoside triphosphate hydrolases"/>
    <property type="match status" value="1"/>
</dbReference>
<dbReference type="Gene3D" id="1.20.1560.10">
    <property type="entry name" value="ABC transporter type 1, transmembrane domain"/>
    <property type="match status" value="1"/>
</dbReference>
<evidence type="ECO:0000256" key="7">
    <source>
        <dbReference type="ARBA" id="ARBA00024363"/>
    </source>
</evidence>
<dbReference type="GO" id="GO:0005524">
    <property type="term" value="F:ATP binding"/>
    <property type="evidence" value="ECO:0007669"/>
    <property type="project" value="UniProtKB-KW"/>
</dbReference>
<protein>
    <submittedName>
        <fullName evidence="14">Uncharacterized protein</fullName>
    </submittedName>
</protein>
<reference evidence="14 15" key="1">
    <citation type="journal article" date="2015" name="Genome Biol. Evol.">
        <title>Comparative Genomics of a Bacterivorous Green Alga Reveals Evolutionary Causalities and Consequences of Phago-Mixotrophic Mode of Nutrition.</title>
        <authorList>
            <person name="Burns J.A."/>
            <person name="Paasch A."/>
            <person name="Narechania A."/>
            <person name="Kim E."/>
        </authorList>
    </citation>
    <scope>NUCLEOTIDE SEQUENCE [LARGE SCALE GENOMIC DNA]</scope>
    <source>
        <strain evidence="14 15">PLY_AMNH</strain>
    </source>
</reference>
<feature type="compositionally biased region" description="Basic and acidic residues" evidence="9">
    <location>
        <begin position="1551"/>
        <end position="1568"/>
    </location>
</feature>
<dbReference type="InterPro" id="IPR011527">
    <property type="entry name" value="ABC1_TM_dom"/>
</dbReference>
<feature type="coiled-coil region" evidence="8">
    <location>
        <begin position="1274"/>
        <end position="1308"/>
    </location>
</feature>
<feature type="region of interest" description="Disordered" evidence="9">
    <location>
        <begin position="1525"/>
        <end position="1568"/>
    </location>
</feature>
<sequence length="1771" mass="198077">AWRKRLDHEITIGSCFLATAYWIAWRHPRRLLLMCICIVAQGLCTLTLPKLLQNVLDKALTLSIQELNFFIILYMLVAVLNVGAKQVLDTLTPAGGTFQADIKHCLVLHMLDLPQAEIDKLDTSKVLTSIERDVEVLDTNIHAFVECISSTMMLAVLLTLLFQTSLGLSVVLLSISPIVAAFATVRSKRVRRAAETQKEDYSDFFAHAGEILANTSTIRVMGMTPFFQASMQEHAKALSTSSRFLKRVTLNTSGGLKFLEAVMNSAVLGLGVVWYVNERITAGELVMFYTSTRSLMGLYVETTRSFTHFFSSAVSLGNVRAIIAVNAVEWVDEGSLKLNCFDITLRNVGLSYSNLGRELGPIDPTASVEEPPVSRQGSLLRRSIGASSTSTASVIQLVSVDIKEGQKVVIIGKSGSGKTSMLKLLCRVYQPSQGVILYGKQPINSVDVPQITSMLEQDVRLFRGSMRYNMTAGASDITDEEVLEMAEMVLLDASGSSGNPLNDTGDVSQTLSTGVQQRLCLARTLLRGTPIVFLDEPTAMQDHTTADRLLNDTLLNHEYTVQGEDGSKTKKPATVVMVSNRLECLTDWDKIIHIGDGTVLEIGSPKDLIRERGPYWRMMERRKGLRINSRGDASVLPTFLSHIWLFASTHLNMLDDICGRFVSRKFSAGETIFRAGDPGCFLYILASGKVEETRRNSDGVDIIVQTFEDGDSFGEEALYSEFTDTLADDLHSTTASCERSCVVVMLSKEHFKAELDCEPQMKEKVLEVVAAVDQLKEAWRMRLIWPFLSLPQPAIDMLTASMRVITYQRGYRLVTPTVKCRALHLLVLGKVCVSKREVSSGSAVSTFIVRPGGYFGERVALSGCHHDEEIEEALCTERCTCLTLSQQHIDLLIRGHPQYSVALNSVTNMFKELTSVAFLQEHWLFSNFSEPCLQKLRRCFTPCAFHQTAMVLNSNENFTECTLVMRGDVRMTTVLGSGASARTRHQEFQSGAFLNLRGLLLGGSSPEATLARSETHVTARAVTPVVVLRCQQDAVLDVLDDFNEKSVLWALSSAWLKYTAREFVWEQLSSVSDLGTDKLDCLIWNLHTIAMSEGESLESHSQEPYIAIVVHGSLQCKTASGGMVTAPPGAFVWSTAAAEQFRLQPNTMHMRCTVAAAASTPCIVAKLDLERLHQDTMLSARQAEEQHRLQAAKDAVLVQSKEALRVQIKKLEIRLGLVTWIHPAKRWKKTKARFQAMKCFNLLAALTNGSRNPGSTMSNHTISEEVIKEMEKSKHQLEVRVETRLLQLEQLREEYSRLELLEIFAEKMPGLDSRFTSDVSEEAIRQLQEDLEGCLSAVNVELTGANEEVEEAWKTLHIMEGERKLFRLKLRAMTIGRQLRTLRTEMARVHGLLEPLVLAKIASLHEYYERLGVRPEKRVTVLEADERPTIATLRKADDAILHMKQVEAIAVDAVSDSARDILLSQMEGLRRTIGDGWMTELEFSAWMEAHHGGSTRDLHAAVNVQLAAMAGRMAAAEERVMVPRADVELQTEDVESSSSEDESEEEDAEEDERRAEMERQRRDRDRIQREARKKQQALLQQAEVLDGELQRLLPKEAGVDMLWDWRSAMQNASNPLEETEHQVQRLQATLLETRRKVHQRLNRDIEQLWQLLPGFTPHDLRNFQVTVVNPSAKNPSKGDLAQMLKKYNMLVHNQALRKVLAETHLVKLLWDAMGSSEVQTSTSVASLSDQERLDIQGIANRMHALLEEFSDEYQARPLRIACPLLPHPQGL</sequence>
<dbReference type="GO" id="GO:0140359">
    <property type="term" value="F:ABC-type transporter activity"/>
    <property type="evidence" value="ECO:0007669"/>
    <property type="project" value="InterPro"/>
</dbReference>
<dbReference type="PROSITE" id="PS50042">
    <property type="entry name" value="CNMP_BINDING_3"/>
    <property type="match status" value="2"/>
</dbReference>
<dbReference type="PROSITE" id="PS50929">
    <property type="entry name" value="ABC_TM1F"/>
    <property type="match status" value="1"/>
</dbReference>
<evidence type="ECO:0000313" key="14">
    <source>
        <dbReference type="EMBL" id="KAK3247696.1"/>
    </source>
</evidence>
<feature type="coiled-coil region" evidence="8">
    <location>
        <begin position="1609"/>
        <end position="1636"/>
    </location>
</feature>
<name>A0AAE0C3B5_9CHLO</name>
<dbReference type="PROSITE" id="PS50893">
    <property type="entry name" value="ABC_TRANSPORTER_2"/>
    <property type="match status" value="1"/>
</dbReference>
<accession>A0AAE0C3B5</accession>
<feature type="transmembrane region" description="Helical" evidence="10">
    <location>
        <begin position="67"/>
        <end position="84"/>
    </location>
</feature>
<dbReference type="Gene3D" id="2.60.120.10">
    <property type="entry name" value="Jelly Rolls"/>
    <property type="match status" value="3"/>
</dbReference>
<comment type="subcellular location">
    <subcellularLocation>
        <location evidence="1">Membrane</location>
        <topology evidence="1">Multi-pass membrane protein</topology>
    </subcellularLocation>
</comment>
<feature type="transmembrane region" description="Helical" evidence="10">
    <location>
        <begin position="31"/>
        <end position="52"/>
    </location>
</feature>
<keyword evidence="8" id="KW-0175">Coiled coil</keyword>
<evidence type="ECO:0000259" key="13">
    <source>
        <dbReference type="PROSITE" id="PS50929"/>
    </source>
</evidence>
<dbReference type="CDD" id="cd00038">
    <property type="entry name" value="CAP_ED"/>
    <property type="match status" value="2"/>
</dbReference>
<proteinExistence type="inferred from homology"/>
<dbReference type="InterPro" id="IPR003593">
    <property type="entry name" value="AAA+_ATPase"/>
</dbReference>
<dbReference type="InterPro" id="IPR036640">
    <property type="entry name" value="ABC1_TM_sf"/>
</dbReference>
<dbReference type="SUPFAM" id="SSF51206">
    <property type="entry name" value="cAMP-binding domain-like"/>
    <property type="match status" value="3"/>
</dbReference>
<comment type="caution">
    <text evidence="14">The sequence shown here is derived from an EMBL/GenBank/DDBJ whole genome shotgun (WGS) entry which is preliminary data.</text>
</comment>
<feature type="domain" description="ABC transmembrane type-1" evidence="13">
    <location>
        <begin position="32"/>
        <end position="297"/>
    </location>
</feature>
<dbReference type="Proteomes" id="UP001190700">
    <property type="component" value="Unassembled WGS sequence"/>
</dbReference>
<dbReference type="Pfam" id="PF00027">
    <property type="entry name" value="cNMP_binding"/>
    <property type="match status" value="1"/>
</dbReference>
<dbReference type="Pfam" id="PF00005">
    <property type="entry name" value="ABC_tran"/>
    <property type="match status" value="1"/>
</dbReference>
<evidence type="ECO:0000256" key="3">
    <source>
        <dbReference type="ARBA" id="ARBA00022741"/>
    </source>
</evidence>
<dbReference type="InterPro" id="IPR014710">
    <property type="entry name" value="RmlC-like_jellyroll"/>
</dbReference>
<evidence type="ECO:0000256" key="2">
    <source>
        <dbReference type="ARBA" id="ARBA00022692"/>
    </source>
</evidence>
<keyword evidence="6 10" id="KW-0472">Membrane</keyword>
<evidence type="ECO:0000256" key="6">
    <source>
        <dbReference type="ARBA" id="ARBA00023136"/>
    </source>
</evidence>
<dbReference type="Gene3D" id="3.40.50.300">
    <property type="entry name" value="P-loop containing nucleotide triphosphate hydrolases"/>
    <property type="match status" value="1"/>
</dbReference>
<dbReference type="SMART" id="SM00100">
    <property type="entry name" value="cNMP"/>
    <property type="match status" value="3"/>
</dbReference>
<dbReference type="CDD" id="cd07346">
    <property type="entry name" value="ABC_6TM_exporters"/>
    <property type="match status" value="1"/>
</dbReference>
<dbReference type="SUPFAM" id="SSF90123">
    <property type="entry name" value="ABC transporter transmembrane region"/>
    <property type="match status" value="1"/>
</dbReference>
<evidence type="ECO:0000256" key="8">
    <source>
        <dbReference type="SAM" id="Coils"/>
    </source>
</evidence>